<gene>
    <name evidence="2" type="ORF">HXO65_02250</name>
</gene>
<evidence type="ECO:0000313" key="3">
    <source>
        <dbReference type="Proteomes" id="UP000785653"/>
    </source>
</evidence>
<feature type="transmembrane region" description="Helical" evidence="1">
    <location>
        <begin position="6"/>
        <end position="29"/>
    </location>
</feature>
<proteinExistence type="predicted"/>
<protein>
    <submittedName>
        <fullName evidence="2">Uncharacterized protein</fullName>
    </submittedName>
</protein>
<accession>A0A930LT74</accession>
<dbReference type="Proteomes" id="UP000785653">
    <property type="component" value="Unassembled WGS sequence"/>
</dbReference>
<sequence length="219" mass="25372">MLSLPLIFWSTLATLITIATFYVLINYEVQRWKDKKRRREGIYIRRVTRLEALIVIFTPALPILMAAVYILEPGTEGVTLGIVGLLASAIFVAYLRYVHVAYVKISSEGVEQRIWFSNPTRYPFNAINRVVYYEKPDIDEPDMVGFYAKSGIQIALFDPITHNNYRLLAIVRFRIENEHWPDMDNPDDVAQVDFLDRASRTIRYFEDLEKVSGLADVDM</sequence>
<keyword evidence="1" id="KW-1133">Transmembrane helix</keyword>
<evidence type="ECO:0000313" key="2">
    <source>
        <dbReference type="EMBL" id="MBF1673015.1"/>
    </source>
</evidence>
<name>A0A930LT74_9MICC</name>
<reference evidence="2" key="1">
    <citation type="submission" date="2020-04" db="EMBL/GenBank/DDBJ databases">
        <title>Deep metagenomics examines the oral microbiome during advanced dental caries in children, revealing novel taxa and co-occurrences with host molecules.</title>
        <authorList>
            <person name="Baker J.L."/>
            <person name="Morton J.T."/>
            <person name="Dinis M."/>
            <person name="Alvarez R."/>
            <person name="Tran N.C."/>
            <person name="Knight R."/>
            <person name="Edlund A."/>
        </authorList>
    </citation>
    <scope>NUCLEOTIDE SEQUENCE</scope>
    <source>
        <strain evidence="2">JCVI_47_bin.3</strain>
    </source>
</reference>
<feature type="transmembrane region" description="Helical" evidence="1">
    <location>
        <begin position="77"/>
        <end position="97"/>
    </location>
</feature>
<evidence type="ECO:0000256" key="1">
    <source>
        <dbReference type="SAM" id="Phobius"/>
    </source>
</evidence>
<keyword evidence="1" id="KW-0472">Membrane</keyword>
<comment type="caution">
    <text evidence="2">The sequence shown here is derived from an EMBL/GenBank/DDBJ whole genome shotgun (WGS) entry which is preliminary data.</text>
</comment>
<organism evidence="2 3">
    <name type="scientific">Rothia mucilaginosa</name>
    <dbReference type="NCBI Taxonomy" id="43675"/>
    <lineage>
        <taxon>Bacteria</taxon>
        <taxon>Bacillati</taxon>
        <taxon>Actinomycetota</taxon>
        <taxon>Actinomycetes</taxon>
        <taxon>Micrococcales</taxon>
        <taxon>Micrococcaceae</taxon>
        <taxon>Rothia</taxon>
    </lineage>
</organism>
<feature type="transmembrane region" description="Helical" evidence="1">
    <location>
        <begin position="50"/>
        <end position="71"/>
    </location>
</feature>
<dbReference type="AlphaFoldDB" id="A0A930LT74"/>
<dbReference type="EMBL" id="JABZXS010000015">
    <property type="protein sequence ID" value="MBF1673015.1"/>
    <property type="molecule type" value="Genomic_DNA"/>
</dbReference>
<keyword evidence="1" id="KW-0812">Transmembrane</keyword>